<evidence type="ECO:0000256" key="9">
    <source>
        <dbReference type="ARBA" id="ARBA00023136"/>
    </source>
</evidence>
<accession>A0A914B841</accession>
<keyword evidence="9 10" id="KW-0472">Membrane</keyword>
<dbReference type="GO" id="GO:0005794">
    <property type="term" value="C:Golgi apparatus"/>
    <property type="evidence" value="ECO:0007669"/>
    <property type="project" value="TreeGrafter"/>
</dbReference>
<proteinExistence type="inferred from homology"/>
<dbReference type="GO" id="GO:0097036">
    <property type="term" value="P:regulation of plasma membrane sterol distribution"/>
    <property type="evidence" value="ECO:0007669"/>
    <property type="project" value="UniProtKB-UniRule"/>
</dbReference>
<dbReference type="RefSeq" id="XP_038072338.1">
    <property type="nucleotide sequence ID" value="XM_038216410.1"/>
</dbReference>
<evidence type="ECO:0000256" key="1">
    <source>
        <dbReference type="ARBA" id="ARBA00004477"/>
    </source>
</evidence>
<comment type="similarity">
    <text evidence="2 10">Belongs to the ARV1 family.</text>
</comment>
<dbReference type="GO" id="GO:0006665">
    <property type="term" value="P:sphingolipid metabolic process"/>
    <property type="evidence" value="ECO:0007669"/>
    <property type="project" value="TreeGrafter"/>
</dbReference>
<evidence type="ECO:0000313" key="11">
    <source>
        <dbReference type="EnsemblMetazoa" id="XP_038072338.1"/>
    </source>
</evidence>
<dbReference type="PANTHER" id="PTHR14467">
    <property type="entry name" value="ARV1"/>
    <property type="match status" value="1"/>
</dbReference>
<dbReference type="Proteomes" id="UP000887568">
    <property type="component" value="Unplaced"/>
</dbReference>
<dbReference type="CTD" id="64801"/>
<keyword evidence="3 10" id="KW-0813">Transport</keyword>
<evidence type="ECO:0000256" key="5">
    <source>
        <dbReference type="ARBA" id="ARBA00022824"/>
    </source>
</evidence>
<name>A0A914B841_PATMI</name>
<keyword evidence="8 10" id="KW-0443">Lipid metabolism</keyword>
<protein>
    <recommendedName>
        <fullName evidence="10">Protein ARV</fullName>
    </recommendedName>
</protein>
<dbReference type="AlphaFoldDB" id="A0A914B841"/>
<feature type="transmembrane region" description="Helical" evidence="10">
    <location>
        <begin position="186"/>
        <end position="210"/>
    </location>
</feature>
<dbReference type="GO" id="GO:0016125">
    <property type="term" value="P:sterol metabolic process"/>
    <property type="evidence" value="ECO:0007669"/>
    <property type="project" value="UniProtKB-UniRule"/>
</dbReference>
<evidence type="ECO:0000256" key="6">
    <source>
        <dbReference type="ARBA" id="ARBA00022989"/>
    </source>
</evidence>
<evidence type="ECO:0000313" key="12">
    <source>
        <dbReference type="Proteomes" id="UP000887568"/>
    </source>
</evidence>
<keyword evidence="4 10" id="KW-0812">Transmembrane</keyword>
<keyword evidence="12" id="KW-1185">Reference proteome</keyword>
<comment type="function">
    <text evidence="10">Mediator of sterol homeostasis involved in sterol uptake, trafficking and distribution into membranes.</text>
</comment>
<comment type="caution">
    <text evidence="10">Lacks conserved residue(s) required for the propagation of feature annotation.</text>
</comment>
<keyword evidence="6 10" id="KW-1133">Transmembrane helix</keyword>
<dbReference type="GO" id="GO:0032541">
    <property type="term" value="C:cortical endoplasmic reticulum"/>
    <property type="evidence" value="ECO:0007669"/>
    <property type="project" value="TreeGrafter"/>
</dbReference>
<keyword evidence="5 10" id="KW-0256">Endoplasmic reticulum</keyword>
<keyword evidence="7 10" id="KW-0445">Lipid transport</keyword>
<dbReference type="GeneID" id="119740923"/>
<sequence>MLTWKSKMSAPMGSEEKLVESNMKSKTTCTTHTNLNRYLCIECGTYATALYKIYSGGVIKIAHCENCSKVVDKYVEFDPVIILLDALLYKPQAYRHILFNTNSNIHWKLSILCLLCDAYTKWAQRSRLNSASDLLDRQFLFFALQWHFYVMFIIAGLELSTFLIGVVASTILHRKITGSPGICTSLLLRSLLLCCVGKLLVIPMVIWGTTDIETCMWLTRLFVFTSATQALRVIMNSHTALASSLILLGFSAQYLSTHLSPLLEWVLMQSFAS</sequence>
<evidence type="ECO:0000256" key="7">
    <source>
        <dbReference type="ARBA" id="ARBA00023055"/>
    </source>
</evidence>
<evidence type="ECO:0000256" key="4">
    <source>
        <dbReference type="ARBA" id="ARBA00022692"/>
    </source>
</evidence>
<evidence type="ECO:0000256" key="2">
    <source>
        <dbReference type="ARBA" id="ARBA00009187"/>
    </source>
</evidence>
<comment type="subcellular location">
    <subcellularLocation>
        <location evidence="1 10">Endoplasmic reticulum membrane</location>
        <topology evidence="1 10">Multi-pass membrane protein</topology>
    </subcellularLocation>
</comment>
<evidence type="ECO:0000256" key="3">
    <source>
        <dbReference type="ARBA" id="ARBA00022448"/>
    </source>
</evidence>
<dbReference type="EnsemblMetazoa" id="XM_038216410.1">
    <property type="protein sequence ID" value="XP_038072338.1"/>
    <property type="gene ID" value="LOC119740923"/>
</dbReference>
<dbReference type="OrthoDB" id="2192830at2759"/>
<dbReference type="GO" id="GO:0032366">
    <property type="term" value="P:intracellular sterol transport"/>
    <property type="evidence" value="ECO:0007669"/>
    <property type="project" value="UniProtKB-UniRule"/>
</dbReference>
<feature type="transmembrane region" description="Helical" evidence="10">
    <location>
        <begin position="146"/>
        <end position="174"/>
    </location>
</feature>
<evidence type="ECO:0000256" key="10">
    <source>
        <dbReference type="RuleBase" id="RU368065"/>
    </source>
</evidence>
<dbReference type="OMA" id="MLDMNVK"/>
<dbReference type="InterPro" id="IPR007290">
    <property type="entry name" value="Arv1"/>
</dbReference>
<evidence type="ECO:0000256" key="8">
    <source>
        <dbReference type="ARBA" id="ARBA00023098"/>
    </source>
</evidence>
<dbReference type="PANTHER" id="PTHR14467:SF0">
    <property type="entry name" value="PROTEIN ARV1"/>
    <property type="match status" value="1"/>
</dbReference>
<reference evidence="11" key="1">
    <citation type="submission" date="2022-11" db="UniProtKB">
        <authorList>
            <consortium name="EnsemblMetazoa"/>
        </authorList>
    </citation>
    <scope>IDENTIFICATION</scope>
</reference>
<organism evidence="11 12">
    <name type="scientific">Patiria miniata</name>
    <name type="common">Bat star</name>
    <name type="synonym">Asterina miniata</name>
    <dbReference type="NCBI Taxonomy" id="46514"/>
    <lineage>
        <taxon>Eukaryota</taxon>
        <taxon>Metazoa</taxon>
        <taxon>Echinodermata</taxon>
        <taxon>Eleutherozoa</taxon>
        <taxon>Asterozoa</taxon>
        <taxon>Asteroidea</taxon>
        <taxon>Valvatacea</taxon>
        <taxon>Valvatida</taxon>
        <taxon>Asterinidae</taxon>
        <taxon>Patiria</taxon>
    </lineage>
</organism>
<dbReference type="GO" id="GO:0005789">
    <property type="term" value="C:endoplasmic reticulum membrane"/>
    <property type="evidence" value="ECO:0007669"/>
    <property type="project" value="UniProtKB-SubCell"/>
</dbReference>
<dbReference type="Pfam" id="PF04161">
    <property type="entry name" value="Arv1"/>
    <property type="match status" value="1"/>
</dbReference>